<gene>
    <name evidence="2" type="ORF">C8Z91_01540</name>
</gene>
<dbReference type="EMBL" id="PYHP01000005">
    <property type="protein sequence ID" value="PUA40885.1"/>
    <property type="molecule type" value="Genomic_DNA"/>
</dbReference>
<dbReference type="InterPro" id="IPR009293">
    <property type="entry name" value="UPF0478"/>
</dbReference>
<feature type="transmembrane region" description="Helical" evidence="1">
    <location>
        <begin position="12"/>
        <end position="32"/>
    </location>
</feature>
<evidence type="ECO:0000256" key="1">
    <source>
        <dbReference type="SAM" id="Phobius"/>
    </source>
</evidence>
<protein>
    <submittedName>
        <fullName evidence="2">DUF948 domain-containing protein</fullName>
    </submittedName>
</protein>
<dbReference type="Pfam" id="PF06103">
    <property type="entry name" value="DUF948"/>
    <property type="match status" value="1"/>
</dbReference>
<name>A0A2T6G9R0_9BACL</name>
<comment type="caution">
    <text evidence="2">The sequence shown here is derived from an EMBL/GenBank/DDBJ whole genome shotgun (WGS) entry which is preliminary data.</text>
</comment>
<dbReference type="PROSITE" id="PS51257">
    <property type="entry name" value="PROKAR_LIPOPROTEIN"/>
    <property type="match status" value="1"/>
</dbReference>
<keyword evidence="1" id="KW-0472">Membrane</keyword>
<evidence type="ECO:0000313" key="3">
    <source>
        <dbReference type="Proteomes" id="UP000244184"/>
    </source>
</evidence>
<keyword evidence="1" id="KW-1133">Transmembrane helix</keyword>
<keyword evidence="1" id="KW-0812">Transmembrane</keyword>
<dbReference type="Proteomes" id="UP000244184">
    <property type="component" value="Unassembled WGS sequence"/>
</dbReference>
<sequence>MTEVKAMWWQWGAAACILAFLVLIGLAIRFAYLAIRALRHAETAFDTMQQQVRQTAESTESLLLVSTEVMRDLQGKMQAVDAWFAAAEETGEAVQRVSRIVKSASLAIENTALEARKALHSHRDAANDLMELTAAGLQLWHRLQASRPMKSKE</sequence>
<evidence type="ECO:0000313" key="2">
    <source>
        <dbReference type="EMBL" id="PUA40885.1"/>
    </source>
</evidence>
<accession>A0A2T6G9R0</accession>
<organism evidence="2 3">
    <name type="scientific">Paenibacillus elgii</name>
    <dbReference type="NCBI Taxonomy" id="189691"/>
    <lineage>
        <taxon>Bacteria</taxon>
        <taxon>Bacillati</taxon>
        <taxon>Bacillota</taxon>
        <taxon>Bacilli</taxon>
        <taxon>Bacillales</taxon>
        <taxon>Paenibacillaceae</taxon>
        <taxon>Paenibacillus</taxon>
    </lineage>
</organism>
<dbReference type="AlphaFoldDB" id="A0A2T6G9R0"/>
<reference evidence="2 3" key="1">
    <citation type="submission" date="2018-03" db="EMBL/GenBank/DDBJ databases">
        <title>Genome sequence of Paenibacillus elgii strain AC13 an antimicrobial compound producing bacteria.</title>
        <authorList>
            <person name="Kurokawa A.S."/>
            <person name="Araujo J.F."/>
            <person name="Costa R.A."/>
            <person name="Ortega D.B."/>
            <person name="Pires A.S."/>
            <person name="Pappas G.J.Jr."/>
            <person name="Franco O.L."/>
            <person name="Barreto C."/>
            <person name="Magalhaes B.S."/>
            <person name="Kruger R.H."/>
        </authorList>
    </citation>
    <scope>NUCLEOTIDE SEQUENCE [LARGE SCALE GENOMIC DNA]</scope>
    <source>
        <strain evidence="2 3">AC13</strain>
    </source>
</reference>
<proteinExistence type="predicted"/>